<accession>A0ACB8N3T3</accession>
<name>A0ACB8N3T3_CITSI</name>
<gene>
    <name evidence="1" type="ORF">KPL71_004039</name>
</gene>
<sequence>MLKALNKTSHTLELIDAIQRLGVSYHFESEIDEILGKMHKAYRDGDLWDNENDKLYYIALQFRLFRQNGYRISAVRNTSKLSSHLSCRSVRMATNKERIERIETKVGDIQDKMQRMELGINDKLAHIEATLSKIADSINTSRGSPSINNNNASSRLGREVSTGGPQHFQSKVAKLEFPRYSGDDPTEWFNRASQFFEYQESTDDQKVVLASFHLEGEANQWWQWLRRSYQDEGKVVTWEVFVEELWARFGPTDCEDFDEALSRVKQTGGLKPEISEEIRLFRPRTLKEAISLARMRDEQMTRQRRLLRSPIFNRSPTAQVTNQRASPTVPFKRLSWEEMQKRRSQGLCFNCNEKFSAGHKCIKVQLLILEADDNEESTETMQHEYETEEHDKPKITFYALAGWAAPQTMRVKAKIGPHEIIVLVDSGSTHNFINSHLANMLQLPVQPTSAFPVKVANGEKVICQGKHDKVHVLIQDIPFELTLYSLLITGLDVVLGVQWLESLGSVVCNWKQLTMDFDWDNAKRRLQGLDPQTIQATTLSEVTKDMKQGHNVFAICLYLKNEESYAVAPASMRSLLEEYSELFMEPKQLPPTREIDHQITLKEGTEPINVRPYRYAYFQKAEIKRQVNEMLSSGLIRPSTSPFSSPVLLVKKKMAVGGFVWTTEC</sequence>
<keyword evidence="2" id="KW-1185">Reference proteome</keyword>
<comment type="caution">
    <text evidence="1">The sequence shown here is derived from an EMBL/GenBank/DDBJ whole genome shotgun (WGS) entry which is preliminary data.</text>
</comment>
<dbReference type="Proteomes" id="UP000829398">
    <property type="component" value="Chromosome 2"/>
</dbReference>
<protein>
    <submittedName>
        <fullName evidence="1">Uncharacterized protein</fullName>
    </submittedName>
</protein>
<evidence type="ECO:0000313" key="2">
    <source>
        <dbReference type="Proteomes" id="UP000829398"/>
    </source>
</evidence>
<evidence type="ECO:0000313" key="1">
    <source>
        <dbReference type="EMBL" id="KAH9792244.1"/>
    </source>
</evidence>
<proteinExistence type="predicted"/>
<reference evidence="2" key="1">
    <citation type="journal article" date="2023" name="Hortic. Res.">
        <title>A chromosome-level phased genome enabling allele-level studies in sweet orange: a case study on citrus Huanglongbing tolerance.</title>
        <authorList>
            <person name="Wu B."/>
            <person name="Yu Q."/>
            <person name="Deng Z."/>
            <person name="Duan Y."/>
            <person name="Luo F."/>
            <person name="Gmitter F. Jr."/>
        </authorList>
    </citation>
    <scope>NUCLEOTIDE SEQUENCE [LARGE SCALE GENOMIC DNA]</scope>
    <source>
        <strain evidence="2">cv. Valencia</strain>
    </source>
</reference>
<organism evidence="1 2">
    <name type="scientific">Citrus sinensis</name>
    <name type="common">Sweet orange</name>
    <name type="synonym">Citrus aurantium var. sinensis</name>
    <dbReference type="NCBI Taxonomy" id="2711"/>
    <lineage>
        <taxon>Eukaryota</taxon>
        <taxon>Viridiplantae</taxon>
        <taxon>Streptophyta</taxon>
        <taxon>Embryophyta</taxon>
        <taxon>Tracheophyta</taxon>
        <taxon>Spermatophyta</taxon>
        <taxon>Magnoliopsida</taxon>
        <taxon>eudicotyledons</taxon>
        <taxon>Gunneridae</taxon>
        <taxon>Pentapetalae</taxon>
        <taxon>rosids</taxon>
        <taxon>malvids</taxon>
        <taxon>Sapindales</taxon>
        <taxon>Rutaceae</taxon>
        <taxon>Aurantioideae</taxon>
        <taxon>Citrus</taxon>
    </lineage>
</organism>
<dbReference type="EMBL" id="CM039171">
    <property type="protein sequence ID" value="KAH9792244.1"/>
    <property type="molecule type" value="Genomic_DNA"/>
</dbReference>